<dbReference type="GO" id="GO:0046872">
    <property type="term" value="F:metal ion binding"/>
    <property type="evidence" value="ECO:0007669"/>
    <property type="project" value="UniProtKB-KW"/>
</dbReference>
<keyword evidence="7" id="KW-0472">Membrane</keyword>
<feature type="transmembrane region" description="Helical" evidence="7">
    <location>
        <begin position="207"/>
        <end position="227"/>
    </location>
</feature>
<evidence type="ECO:0000256" key="5">
    <source>
        <dbReference type="ARBA" id="ARBA00023004"/>
    </source>
</evidence>
<keyword evidence="10" id="KW-1185">Reference proteome</keyword>
<dbReference type="Pfam" id="PF12801">
    <property type="entry name" value="Fer4_5"/>
    <property type="match status" value="2"/>
</dbReference>
<gene>
    <name evidence="9" type="ORF">DNU06_08535</name>
</gene>
<dbReference type="PANTHER" id="PTHR30176">
    <property type="entry name" value="FERREDOXIN-TYPE PROTEIN NAPH"/>
    <property type="match status" value="1"/>
</dbReference>
<keyword evidence="7" id="KW-1133">Transmembrane helix</keyword>
<keyword evidence="5" id="KW-0408">Iron</keyword>
<dbReference type="InterPro" id="IPR051684">
    <property type="entry name" value="Electron_Trans/Redox"/>
</dbReference>
<dbReference type="RefSeq" id="WP_111062833.1">
    <property type="nucleotide sequence ID" value="NZ_JBHUCU010000016.1"/>
</dbReference>
<feature type="transmembrane region" description="Helical" evidence="7">
    <location>
        <begin position="116"/>
        <end position="135"/>
    </location>
</feature>
<dbReference type="AlphaFoldDB" id="A0A2W1NRL9"/>
<evidence type="ECO:0000313" key="9">
    <source>
        <dbReference type="EMBL" id="PZE17308.1"/>
    </source>
</evidence>
<comment type="caution">
    <text evidence="9">The sequence shown here is derived from an EMBL/GenBank/DDBJ whole genome shotgun (WGS) entry which is preliminary data.</text>
</comment>
<keyword evidence="4" id="KW-0249">Electron transport</keyword>
<keyword evidence="3" id="KW-0479">Metal-binding</keyword>
<feature type="transmembrane region" description="Helical" evidence="7">
    <location>
        <begin position="400"/>
        <end position="421"/>
    </location>
</feature>
<organism evidence="9 10">
    <name type="scientific">Putridiphycobacter roseus</name>
    <dbReference type="NCBI Taxonomy" id="2219161"/>
    <lineage>
        <taxon>Bacteria</taxon>
        <taxon>Pseudomonadati</taxon>
        <taxon>Bacteroidota</taxon>
        <taxon>Flavobacteriia</taxon>
        <taxon>Flavobacteriales</taxon>
        <taxon>Crocinitomicaceae</taxon>
        <taxon>Putridiphycobacter</taxon>
    </lineage>
</organism>
<feature type="transmembrane region" description="Helical" evidence="7">
    <location>
        <begin position="354"/>
        <end position="375"/>
    </location>
</feature>
<evidence type="ECO:0000313" key="10">
    <source>
        <dbReference type="Proteomes" id="UP000249248"/>
    </source>
</evidence>
<proteinExistence type="predicted"/>
<dbReference type="GO" id="GO:0005886">
    <property type="term" value="C:plasma membrane"/>
    <property type="evidence" value="ECO:0007669"/>
    <property type="project" value="TreeGrafter"/>
</dbReference>
<accession>A0A2W1NRL9</accession>
<dbReference type="PROSITE" id="PS00198">
    <property type="entry name" value="4FE4S_FER_1"/>
    <property type="match status" value="1"/>
</dbReference>
<dbReference type="Pfam" id="PF13237">
    <property type="entry name" value="Fer4_10"/>
    <property type="match status" value="1"/>
</dbReference>
<dbReference type="InterPro" id="IPR017896">
    <property type="entry name" value="4Fe4S_Fe-S-bd"/>
</dbReference>
<dbReference type="EMBL" id="QKSB01000004">
    <property type="protein sequence ID" value="PZE17308.1"/>
    <property type="molecule type" value="Genomic_DNA"/>
</dbReference>
<keyword evidence="6" id="KW-0411">Iron-sulfur</keyword>
<feature type="transmembrane region" description="Helical" evidence="7">
    <location>
        <begin position="156"/>
        <end position="179"/>
    </location>
</feature>
<dbReference type="SUPFAM" id="SSF54862">
    <property type="entry name" value="4Fe-4S ferredoxins"/>
    <property type="match status" value="1"/>
</dbReference>
<keyword evidence="7" id="KW-0812">Transmembrane</keyword>
<evidence type="ECO:0000256" key="4">
    <source>
        <dbReference type="ARBA" id="ARBA00022982"/>
    </source>
</evidence>
<evidence type="ECO:0000256" key="2">
    <source>
        <dbReference type="ARBA" id="ARBA00022485"/>
    </source>
</evidence>
<dbReference type="PROSITE" id="PS51379">
    <property type="entry name" value="4FE4S_FER_2"/>
    <property type="match status" value="2"/>
</dbReference>
<dbReference type="Proteomes" id="UP000249248">
    <property type="component" value="Unassembled WGS sequence"/>
</dbReference>
<feature type="transmembrane region" description="Helical" evidence="7">
    <location>
        <begin position="296"/>
        <end position="315"/>
    </location>
</feature>
<keyword evidence="2" id="KW-0004">4Fe-4S</keyword>
<keyword evidence="1" id="KW-0813">Transport</keyword>
<sequence>MKNIKYFGMGVFLLALAIFTSLAFVGNFELTERGMRAQLNEQELTNLEKPLMEEMVGKPYRTSFTFSRDFIAVFNRINEDLKAKEEWDKVMWSPVSGIALKLAQSSANGIVASHKMLFFLLTFGLGILGSLIYIISDLKIKGPPGIKNDGIYHDSATNRGWIGILTAVWLISFYVILYFHPYIIANLISITDPIKGLFIEGEKASKWFLYGLLYTTSMTVMGARMIIKYRHNRYQIVRTITVVLFQIIFAFLLVEILPMFGLPGKDLKSAWPLDYYFLFDWNVQDLMSSGNFGKFVFVWGIVLSIIIVPTMVYFYGKRWYCSWVCGCGGLAETLGDPYRQLSNKKMWTWKLERWMIHAVLVFAVIMTVFTGYHTYNVFVHPEMDSKEILFGISAFDIRSWYGFLIGSIFAGVIGTGFYPILGSRSWCRFGCPLAAYMGIVQRFKSRFRITTNGGQCISCGNCSTYCEQGIDVRAYAQKGQNIVRSSCVGCGVCSAVCPRGVLKLENGPEANRFGNEGPIVLGNNGFELND</sequence>
<dbReference type="InterPro" id="IPR017900">
    <property type="entry name" value="4Fe4S_Fe_S_CS"/>
</dbReference>
<name>A0A2W1NRL9_9FLAO</name>
<evidence type="ECO:0000256" key="3">
    <source>
        <dbReference type="ARBA" id="ARBA00022723"/>
    </source>
</evidence>
<dbReference type="Gene3D" id="3.30.70.20">
    <property type="match status" value="1"/>
</dbReference>
<feature type="transmembrane region" description="Helical" evidence="7">
    <location>
        <begin position="239"/>
        <end position="262"/>
    </location>
</feature>
<evidence type="ECO:0000256" key="7">
    <source>
        <dbReference type="SAM" id="Phobius"/>
    </source>
</evidence>
<dbReference type="GO" id="GO:0051539">
    <property type="term" value="F:4 iron, 4 sulfur cluster binding"/>
    <property type="evidence" value="ECO:0007669"/>
    <property type="project" value="UniProtKB-KW"/>
</dbReference>
<dbReference type="OrthoDB" id="9806398at2"/>
<feature type="domain" description="4Fe-4S ferredoxin-type" evidence="8">
    <location>
        <begin position="447"/>
        <end position="475"/>
    </location>
</feature>
<evidence type="ECO:0000259" key="8">
    <source>
        <dbReference type="PROSITE" id="PS51379"/>
    </source>
</evidence>
<reference evidence="9 10" key="1">
    <citation type="submission" date="2018-06" db="EMBL/GenBank/DDBJ databases">
        <title>The draft genome sequence of Crocinitomix sp. SM1701.</title>
        <authorList>
            <person name="Zhang X."/>
        </authorList>
    </citation>
    <scope>NUCLEOTIDE SEQUENCE [LARGE SCALE GENOMIC DNA]</scope>
    <source>
        <strain evidence="9 10">SM1701</strain>
    </source>
</reference>
<protein>
    <submittedName>
        <fullName evidence="9">FeS-binding protein</fullName>
    </submittedName>
</protein>
<feature type="domain" description="4Fe-4S ferredoxin-type" evidence="8">
    <location>
        <begin position="478"/>
        <end position="507"/>
    </location>
</feature>
<evidence type="ECO:0000256" key="1">
    <source>
        <dbReference type="ARBA" id="ARBA00022448"/>
    </source>
</evidence>
<dbReference type="PANTHER" id="PTHR30176:SF3">
    <property type="entry name" value="FERREDOXIN-TYPE PROTEIN NAPH"/>
    <property type="match status" value="1"/>
</dbReference>
<evidence type="ECO:0000256" key="6">
    <source>
        <dbReference type="ARBA" id="ARBA00023014"/>
    </source>
</evidence>